<dbReference type="Proteomes" id="UP000325787">
    <property type="component" value="Chromosome"/>
</dbReference>
<feature type="transmembrane region" description="Helical" evidence="1">
    <location>
        <begin position="195"/>
        <end position="216"/>
    </location>
</feature>
<reference evidence="3" key="1">
    <citation type="journal article" date="2021" name="Curr. Microbiol.">
        <title>Complete genome of nocamycin-producing strain Saccharothrix syringae NRRL B-16468 reveals the biosynthetic potential for secondary metabolites.</title>
        <authorList>
            <person name="Mo X."/>
            <person name="Yang S."/>
        </authorList>
    </citation>
    <scope>NUCLEOTIDE SEQUENCE [LARGE SCALE GENOMIC DNA]</scope>
    <source>
        <strain evidence="3">ATCC 51364 / DSM 43886 / JCM 6844 / KCTC 9398 / NBRC 14523 / NRRL B-16468 / INA 2240</strain>
    </source>
</reference>
<evidence type="ECO:0000313" key="3">
    <source>
        <dbReference type="Proteomes" id="UP000325787"/>
    </source>
</evidence>
<dbReference type="RefSeq" id="WP_157591522.1">
    <property type="nucleotide sequence ID" value="NZ_CP034550.1"/>
</dbReference>
<name>A0A5Q0GU26_SACSY</name>
<sequence length="251" mass="26248">MALGQQVWAAGEPWYASGTFWTIAAVVVAVIAIVVGAWAAFRSARPRRALYITVDQAVSLLRAAPGLDGSGVAVSLHGRELTRPYVVTVDVVSNSALDIAPSAFGGSPLELEFGVPVLALLDQESDAGRPAVREPKVEVASTALHVSPALLTRRHRLRYSVLVDGKPDFRPVGDLVDVAVHVGPVPARTPLALRLVTSALLAPAVVLSAVGVVDIATGTPPDQGRFNLQVVLISVAAVLVVITKLVSARSR</sequence>
<keyword evidence="1" id="KW-0812">Transmembrane</keyword>
<dbReference type="EMBL" id="CP034550">
    <property type="protein sequence ID" value="QFZ17567.1"/>
    <property type="molecule type" value="Genomic_DNA"/>
</dbReference>
<keyword evidence="1" id="KW-0472">Membrane</keyword>
<keyword evidence="1" id="KW-1133">Transmembrane helix</keyword>
<accession>A0A5Q0GU26</accession>
<dbReference type="OrthoDB" id="4207381at2"/>
<gene>
    <name evidence="2" type="ORF">EKG83_08795</name>
</gene>
<feature type="transmembrane region" description="Helical" evidence="1">
    <location>
        <begin position="228"/>
        <end position="246"/>
    </location>
</feature>
<evidence type="ECO:0000313" key="2">
    <source>
        <dbReference type="EMBL" id="QFZ17567.1"/>
    </source>
</evidence>
<dbReference type="AlphaFoldDB" id="A0A5Q0GU26"/>
<organism evidence="2 3">
    <name type="scientific">Saccharothrix syringae</name>
    <name type="common">Nocardiopsis syringae</name>
    <dbReference type="NCBI Taxonomy" id="103733"/>
    <lineage>
        <taxon>Bacteria</taxon>
        <taxon>Bacillati</taxon>
        <taxon>Actinomycetota</taxon>
        <taxon>Actinomycetes</taxon>
        <taxon>Pseudonocardiales</taxon>
        <taxon>Pseudonocardiaceae</taxon>
        <taxon>Saccharothrix</taxon>
    </lineage>
</organism>
<keyword evidence="3" id="KW-1185">Reference proteome</keyword>
<dbReference type="KEGG" id="ssyi:EKG83_08795"/>
<protein>
    <submittedName>
        <fullName evidence="2">Uncharacterized protein</fullName>
    </submittedName>
</protein>
<evidence type="ECO:0000256" key="1">
    <source>
        <dbReference type="SAM" id="Phobius"/>
    </source>
</evidence>
<proteinExistence type="predicted"/>
<feature type="transmembrane region" description="Helical" evidence="1">
    <location>
        <begin position="20"/>
        <end position="41"/>
    </location>
</feature>